<keyword evidence="2" id="KW-0677">Repeat</keyword>
<organism evidence="7 8">
    <name type="scientific">Blepharisma stoltei</name>
    <dbReference type="NCBI Taxonomy" id="1481888"/>
    <lineage>
        <taxon>Eukaryota</taxon>
        <taxon>Sar</taxon>
        <taxon>Alveolata</taxon>
        <taxon>Ciliophora</taxon>
        <taxon>Postciliodesmatophora</taxon>
        <taxon>Heterotrichea</taxon>
        <taxon>Heterotrichida</taxon>
        <taxon>Blepharismidae</taxon>
        <taxon>Blepharisma</taxon>
    </lineage>
</organism>
<dbReference type="PANTHER" id="PTHR12547:SF18">
    <property type="entry name" value="PROTEIN TIS11"/>
    <property type="match status" value="1"/>
</dbReference>
<proteinExistence type="predicted"/>
<dbReference type="GO" id="GO:0008270">
    <property type="term" value="F:zinc ion binding"/>
    <property type="evidence" value="ECO:0007669"/>
    <property type="project" value="UniProtKB-KW"/>
</dbReference>
<evidence type="ECO:0000259" key="6">
    <source>
        <dbReference type="PROSITE" id="PS50103"/>
    </source>
</evidence>
<dbReference type="Pfam" id="PF00642">
    <property type="entry name" value="zf-CCCH"/>
    <property type="match status" value="2"/>
</dbReference>
<keyword evidence="3 5" id="KW-0863">Zinc-finger</keyword>
<feature type="zinc finger region" description="C3H1-type" evidence="5">
    <location>
        <begin position="41"/>
        <end position="68"/>
    </location>
</feature>
<dbReference type="InterPro" id="IPR045877">
    <property type="entry name" value="ZFP36-like"/>
</dbReference>
<reference evidence="7" key="1">
    <citation type="submission" date="2021-09" db="EMBL/GenBank/DDBJ databases">
        <authorList>
            <consortium name="AG Swart"/>
            <person name="Singh M."/>
            <person name="Singh A."/>
            <person name="Seah K."/>
            <person name="Emmerich C."/>
        </authorList>
    </citation>
    <scope>NUCLEOTIDE SEQUENCE</scope>
    <source>
        <strain evidence="7">ATCC30299</strain>
    </source>
</reference>
<evidence type="ECO:0000256" key="4">
    <source>
        <dbReference type="ARBA" id="ARBA00022833"/>
    </source>
</evidence>
<keyword evidence="1 5" id="KW-0479">Metal-binding</keyword>
<feature type="domain" description="C3H1-type" evidence="6">
    <location>
        <begin position="41"/>
        <end position="68"/>
    </location>
</feature>
<dbReference type="GO" id="GO:0003729">
    <property type="term" value="F:mRNA binding"/>
    <property type="evidence" value="ECO:0007669"/>
    <property type="project" value="InterPro"/>
</dbReference>
<dbReference type="SUPFAM" id="SSF90229">
    <property type="entry name" value="CCCH zinc finger"/>
    <property type="match status" value="2"/>
</dbReference>
<protein>
    <recommendedName>
        <fullName evidence="6">C3H1-type domain-containing protein</fullName>
    </recommendedName>
</protein>
<dbReference type="SMART" id="SM00356">
    <property type="entry name" value="ZnF_C3H1"/>
    <property type="match status" value="2"/>
</dbReference>
<name>A0AAU9IXD7_9CILI</name>
<dbReference type="FunFam" id="4.10.1000.10:FF:000001">
    <property type="entry name" value="zinc finger CCCH domain-containing protein 15-like"/>
    <property type="match status" value="1"/>
</dbReference>
<dbReference type="Gene3D" id="4.10.1000.10">
    <property type="entry name" value="Zinc finger, CCCH-type"/>
    <property type="match status" value="2"/>
</dbReference>
<dbReference type="InterPro" id="IPR036855">
    <property type="entry name" value="Znf_CCCH_sf"/>
</dbReference>
<evidence type="ECO:0000256" key="3">
    <source>
        <dbReference type="ARBA" id="ARBA00022771"/>
    </source>
</evidence>
<dbReference type="InterPro" id="IPR000571">
    <property type="entry name" value="Znf_CCCH"/>
</dbReference>
<comment type="caution">
    <text evidence="7">The sequence shown here is derived from an EMBL/GenBank/DDBJ whole genome shotgun (WGS) entry which is preliminary data.</text>
</comment>
<dbReference type="AlphaFoldDB" id="A0AAU9IXD7"/>
<feature type="domain" description="C3H1-type" evidence="6">
    <location>
        <begin position="79"/>
        <end position="107"/>
    </location>
</feature>
<dbReference type="PANTHER" id="PTHR12547">
    <property type="entry name" value="CCCH ZINC FINGER/TIS11-RELATED"/>
    <property type="match status" value="1"/>
</dbReference>
<evidence type="ECO:0000256" key="5">
    <source>
        <dbReference type="PROSITE-ProRule" id="PRU00723"/>
    </source>
</evidence>
<keyword evidence="8" id="KW-1185">Reference proteome</keyword>
<sequence>MQEFHIGITCNPWLGQNSKNTLIQMPTDIVENTKEVDFTIKYKTEMCRNWENGKCEFGDSCAFAHGIHELREKTTLPNNYRTKKCKQFYELGYCLYGTRCQFKHREFSPSNLKINLNTQKLVFKKGNDDSAKRRLKIFEELEYKGQVQK</sequence>
<evidence type="ECO:0000256" key="1">
    <source>
        <dbReference type="ARBA" id="ARBA00022723"/>
    </source>
</evidence>
<feature type="zinc finger region" description="C3H1-type" evidence="5">
    <location>
        <begin position="79"/>
        <end position="107"/>
    </location>
</feature>
<gene>
    <name evidence="7" type="ORF">BSTOLATCC_MIC23413</name>
</gene>
<evidence type="ECO:0000313" key="8">
    <source>
        <dbReference type="Proteomes" id="UP001162131"/>
    </source>
</evidence>
<dbReference type="Proteomes" id="UP001162131">
    <property type="component" value="Unassembled WGS sequence"/>
</dbReference>
<keyword evidence="4 5" id="KW-0862">Zinc</keyword>
<dbReference type="PROSITE" id="PS50103">
    <property type="entry name" value="ZF_C3H1"/>
    <property type="match status" value="2"/>
</dbReference>
<evidence type="ECO:0000313" key="7">
    <source>
        <dbReference type="EMBL" id="CAG9319204.1"/>
    </source>
</evidence>
<evidence type="ECO:0000256" key="2">
    <source>
        <dbReference type="ARBA" id="ARBA00022737"/>
    </source>
</evidence>
<accession>A0AAU9IXD7</accession>
<dbReference type="EMBL" id="CAJZBQ010000022">
    <property type="protein sequence ID" value="CAG9319204.1"/>
    <property type="molecule type" value="Genomic_DNA"/>
</dbReference>